<sequence length="150" mass="16308">MASICILRLYSSIVCVSMDCICSVIAHNDCKLAILLVGNVDGGKVLAFTNTLTGVLTCVVLAIVSLVDDTLALATAEEENFGLGNFRFFGLFPFLAGNFTGETTVSGTHHYLGSLFFLMQPLLRLEPSVDYQHLAYRASHLIADLTLPRY</sequence>
<keyword evidence="1" id="KW-1133">Transmembrane helix</keyword>
<keyword evidence="1" id="KW-0472">Membrane</keyword>
<name>A0A182SNM8_9DIPT</name>
<evidence type="ECO:0000256" key="1">
    <source>
        <dbReference type="SAM" id="Phobius"/>
    </source>
</evidence>
<dbReference type="EnsemblMetazoa" id="AMAM010367-RA">
    <property type="protein sequence ID" value="AMAM010367-PA"/>
    <property type="gene ID" value="AMAM010367"/>
</dbReference>
<dbReference type="AlphaFoldDB" id="A0A182SNM8"/>
<feature type="transmembrane region" description="Helical" evidence="1">
    <location>
        <begin position="46"/>
        <end position="67"/>
    </location>
</feature>
<reference evidence="2" key="2">
    <citation type="submission" date="2020-05" db="UniProtKB">
        <authorList>
            <consortium name="EnsemblMetazoa"/>
        </authorList>
    </citation>
    <scope>IDENTIFICATION</scope>
    <source>
        <strain evidence="2">maculatus3</strain>
    </source>
</reference>
<proteinExistence type="predicted"/>
<dbReference type="VEuPathDB" id="VectorBase:AMAM010367"/>
<evidence type="ECO:0000313" key="2">
    <source>
        <dbReference type="EnsemblMetazoa" id="AMAM010367-PA"/>
    </source>
</evidence>
<organism evidence="2 3">
    <name type="scientific">Anopheles maculatus</name>
    <dbReference type="NCBI Taxonomy" id="74869"/>
    <lineage>
        <taxon>Eukaryota</taxon>
        <taxon>Metazoa</taxon>
        <taxon>Ecdysozoa</taxon>
        <taxon>Arthropoda</taxon>
        <taxon>Hexapoda</taxon>
        <taxon>Insecta</taxon>
        <taxon>Pterygota</taxon>
        <taxon>Neoptera</taxon>
        <taxon>Endopterygota</taxon>
        <taxon>Diptera</taxon>
        <taxon>Nematocera</taxon>
        <taxon>Culicoidea</taxon>
        <taxon>Culicidae</taxon>
        <taxon>Anophelinae</taxon>
        <taxon>Anopheles</taxon>
        <taxon>Anopheles maculatus group</taxon>
    </lineage>
</organism>
<evidence type="ECO:0000313" key="3">
    <source>
        <dbReference type="Proteomes" id="UP000075901"/>
    </source>
</evidence>
<keyword evidence="1" id="KW-0812">Transmembrane</keyword>
<keyword evidence="3" id="KW-1185">Reference proteome</keyword>
<dbReference type="Proteomes" id="UP000075901">
    <property type="component" value="Unassembled WGS sequence"/>
</dbReference>
<accession>A0A182SNM8</accession>
<protein>
    <submittedName>
        <fullName evidence="2">Uncharacterized protein</fullName>
    </submittedName>
</protein>
<reference evidence="3" key="1">
    <citation type="submission" date="2013-09" db="EMBL/GenBank/DDBJ databases">
        <title>The Genome Sequence of Anopheles maculatus species B.</title>
        <authorList>
            <consortium name="The Broad Institute Genomics Platform"/>
            <person name="Neafsey D.E."/>
            <person name="Besansky N."/>
            <person name="Howell P."/>
            <person name="Walton C."/>
            <person name="Young S.K."/>
            <person name="Zeng Q."/>
            <person name="Gargeya S."/>
            <person name="Fitzgerald M."/>
            <person name="Haas B."/>
            <person name="Abouelleil A."/>
            <person name="Allen A.W."/>
            <person name="Alvarado L."/>
            <person name="Arachchi H.M."/>
            <person name="Berlin A.M."/>
            <person name="Chapman S.B."/>
            <person name="Gainer-Dewar J."/>
            <person name="Goldberg J."/>
            <person name="Griggs A."/>
            <person name="Gujja S."/>
            <person name="Hansen M."/>
            <person name="Howarth C."/>
            <person name="Imamovic A."/>
            <person name="Ireland A."/>
            <person name="Larimer J."/>
            <person name="McCowan C."/>
            <person name="Murphy C."/>
            <person name="Pearson M."/>
            <person name="Poon T.W."/>
            <person name="Priest M."/>
            <person name="Roberts A."/>
            <person name="Saif S."/>
            <person name="Shea T."/>
            <person name="Sisk P."/>
            <person name="Sykes S."/>
            <person name="Wortman J."/>
            <person name="Nusbaum C."/>
            <person name="Birren B."/>
        </authorList>
    </citation>
    <scope>NUCLEOTIDE SEQUENCE [LARGE SCALE GENOMIC DNA]</scope>
    <source>
        <strain evidence="3">maculatus3</strain>
    </source>
</reference>